<protein>
    <recommendedName>
        <fullName evidence="5">Proton-dependent oligopeptide transporter family</fullName>
    </recommendedName>
</protein>
<feature type="transmembrane region" description="Helical" evidence="2">
    <location>
        <begin position="87"/>
        <end position="107"/>
    </location>
</feature>
<dbReference type="InterPro" id="IPR036259">
    <property type="entry name" value="MFS_trans_sf"/>
</dbReference>
<keyword evidence="2" id="KW-0472">Membrane</keyword>
<dbReference type="EMBL" id="CM007897">
    <property type="protein sequence ID" value="OTG18126.1"/>
    <property type="molecule type" value="Genomic_DNA"/>
</dbReference>
<evidence type="ECO:0000313" key="4">
    <source>
        <dbReference type="Proteomes" id="UP000215914"/>
    </source>
</evidence>
<evidence type="ECO:0000256" key="1">
    <source>
        <dbReference type="ARBA" id="ARBA00044504"/>
    </source>
</evidence>
<feature type="transmembrane region" description="Helical" evidence="2">
    <location>
        <begin position="21"/>
        <end position="40"/>
    </location>
</feature>
<keyword evidence="2" id="KW-0812">Transmembrane</keyword>
<organism evidence="3 4">
    <name type="scientific">Helianthus annuus</name>
    <name type="common">Common sunflower</name>
    <dbReference type="NCBI Taxonomy" id="4232"/>
    <lineage>
        <taxon>Eukaryota</taxon>
        <taxon>Viridiplantae</taxon>
        <taxon>Streptophyta</taxon>
        <taxon>Embryophyta</taxon>
        <taxon>Tracheophyta</taxon>
        <taxon>Spermatophyta</taxon>
        <taxon>Magnoliopsida</taxon>
        <taxon>eudicotyledons</taxon>
        <taxon>Gunneridae</taxon>
        <taxon>Pentapetalae</taxon>
        <taxon>asterids</taxon>
        <taxon>campanulids</taxon>
        <taxon>Asterales</taxon>
        <taxon>Asteraceae</taxon>
        <taxon>Asteroideae</taxon>
        <taxon>Heliantheae alliance</taxon>
        <taxon>Heliantheae</taxon>
        <taxon>Helianthus</taxon>
    </lineage>
</organism>
<evidence type="ECO:0000313" key="3">
    <source>
        <dbReference type="EMBL" id="OTG18126.1"/>
    </source>
</evidence>
<dbReference type="PANTHER" id="PTHR35990:SF1">
    <property type="entry name" value="GAG1AT PROTEIN"/>
    <property type="match status" value="1"/>
</dbReference>
<dbReference type="Gene3D" id="1.20.1250.20">
    <property type="entry name" value="MFS general substrate transporter like domains"/>
    <property type="match status" value="1"/>
</dbReference>
<dbReference type="AlphaFoldDB" id="A0A251U5J9"/>
<proteinExistence type="inferred from homology"/>
<dbReference type="InParanoid" id="A0A251U5J9"/>
<evidence type="ECO:0000256" key="2">
    <source>
        <dbReference type="SAM" id="Phobius"/>
    </source>
</evidence>
<keyword evidence="4" id="KW-1185">Reference proteome</keyword>
<name>A0A251U5J9_HELAN</name>
<accession>A0A251U5J9</accession>
<reference evidence="4" key="1">
    <citation type="journal article" date="2017" name="Nature">
        <title>The sunflower genome provides insights into oil metabolism, flowering and Asterid evolution.</title>
        <authorList>
            <person name="Badouin H."/>
            <person name="Gouzy J."/>
            <person name="Grassa C.J."/>
            <person name="Murat F."/>
            <person name="Staton S.E."/>
            <person name="Cottret L."/>
            <person name="Lelandais-Briere C."/>
            <person name="Owens G.L."/>
            <person name="Carrere S."/>
            <person name="Mayjonade B."/>
            <person name="Legrand L."/>
            <person name="Gill N."/>
            <person name="Kane N.C."/>
            <person name="Bowers J.E."/>
            <person name="Hubner S."/>
            <person name="Bellec A."/>
            <person name="Berard A."/>
            <person name="Berges H."/>
            <person name="Blanchet N."/>
            <person name="Boniface M.C."/>
            <person name="Brunel D."/>
            <person name="Catrice O."/>
            <person name="Chaidir N."/>
            <person name="Claudel C."/>
            <person name="Donnadieu C."/>
            <person name="Faraut T."/>
            <person name="Fievet G."/>
            <person name="Helmstetter N."/>
            <person name="King M."/>
            <person name="Knapp S.J."/>
            <person name="Lai Z."/>
            <person name="Le Paslier M.C."/>
            <person name="Lippi Y."/>
            <person name="Lorenzon L."/>
            <person name="Mandel J.R."/>
            <person name="Marage G."/>
            <person name="Marchand G."/>
            <person name="Marquand E."/>
            <person name="Bret-Mestries E."/>
            <person name="Morien E."/>
            <person name="Nambeesan S."/>
            <person name="Nguyen T."/>
            <person name="Pegot-Espagnet P."/>
            <person name="Pouilly N."/>
            <person name="Raftis F."/>
            <person name="Sallet E."/>
            <person name="Schiex T."/>
            <person name="Thomas J."/>
            <person name="Vandecasteele C."/>
            <person name="Vares D."/>
            <person name="Vear F."/>
            <person name="Vautrin S."/>
            <person name="Crespi M."/>
            <person name="Mangin B."/>
            <person name="Burke J.M."/>
            <person name="Salse J."/>
            <person name="Munos S."/>
            <person name="Vincourt P."/>
            <person name="Rieseberg L.H."/>
            <person name="Langlade N.B."/>
        </authorList>
    </citation>
    <scope>NUCLEOTIDE SEQUENCE [LARGE SCALE GENOMIC DNA]</scope>
    <source>
        <strain evidence="4">cv. SF193</strain>
    </source>
</reference>
<sequence>MNINGGFRAKMEHYMYSGEKKHVMAGMAIIGVIFGIPWYLMNRVLIWADLLAAFAMYVMMTYLTNVWNLITTHAAGMINIWNGITPALAIGFAFIVNAFMGDFYMLIISSISYSVERGAENMCERHRFKINFFDFPTIDSNTMETIRRALHAVSWYSND</sequence>
<evidence type="ECO:0008006" key="5">
    <source>
        <dbReference type="Google" id="ProtNLM"/>
    </source>
</evidence>
<keyword evidence="2" id="KW-1133">Transmembrane helix</keyword>
<gene>
    <name evidence="3" type="ORF">HannXRQ_Chr08g0219721</name>
</gene>
<feature type="transmembrane region" description="Helical" evidence="2">
    <location>
        <begin position="46"/>
        <end position="67"/>
    </location>
</feature>
<comment type="similarity">
    <text evidence="1">Belongs to the major facilitator superfamily. Phosphate:H(+) symporter (TC 2.A.1.9) family.</text>
</comment>
<dbReference type="PANTHER" id="PTHR35990">
    <property type="entry name" value="GAG1AT PROTEIN"/>
    <property type="match status" value="1"/>
</dbReference>
<dbReference type="Proteomes" id="UP000215914">
    <property type="component" value="Chromosome 8"/>
</dbReference>